<name>A0A151IPH8_9HYME</name>
<evidence type="ECO:0000313" key="2">
    <source>
        <dbReference type="Proteomes" id="UP000078542"/>
    </source>
</evidence>
<reference evidence="1 2" key="1">
    <citation type="submission" date="2016-03" db="EMBL/GenBank/DDBJ databases">
        <title>Cyphomyrmex costatus WGS genome.</title>
        <authorList>
            <person name="Nygaard S."/>
            <person name="Hu H."/>
            <person name="Boomsma J."/>
            <person name="Zhang G."/>
        </authorList>
    </citation>
    <scope>NUCLEOTIDE SEQUENCE [LARGE SCALE GENOMIC DNA]</scope>
    <source>
        <strain evidence="1">MS0001</strain>
        <tissue evidence="1">Whole body</tissue>
    </source>
</reference>
<dbReference type="EMBL" id="KQ976854">
    <property type="protein sequence ID" value="KYN07871.1"/>
    <property type="molecule type" value="Genomic_DNA"/>
</dbReference>
<dbReference type="AlphaFoldDB" id="A0A151IPH8"/>
<proteinExistence type="predicted"/>
<dbReference type="InterPro" id="IPR012337">
    <property type="entry name" value="RNaseH-like_sf"/>
</dbReference>
<keyword evidence="2" id="KW-1185">Reference proteome</keyword>
<evidence type="ECO:0008006" key="3">
    <source>
        <dbReference type="Google" id="ProtNLM"/>
    </source>
</evidence>
<protein>
    <recommendedName>
        <fullName evidence="3">Reverse transcriptase domain-containing protein</fullName>
    </recommendedName>
</protein>
<evidence type="ECO:0000313" key="1">
    <source>
        <dbReference type="EMBL" id="KYN07871.1"/>
    </source>
</evidence>
<dbReference type="STRING" id="456900.A0A151IPH8"/>
<dbReference type="Proteomes" id="UP000078542">
    <property type="component" value="Unassembled WGS sequence"/>
</dbReference>
<accession>A0A151IPH8</accession>
<dbReference type="PANTHER" id="PTHR21301">
    <property type="entry name" value="REVERSE TRANSCRIPTASE"/>
    <property type="match status" value="1"/>
</dbReference>
<dbReference type="PANTHER" id="PTHR21301:SF10">
    <property type="entry name" value="REVERSE TRANSCRIPTASE DOMAIN-CONTAINING PROTEIN"/>
    <property type="match status" value="1"/>
</dbReference>
<sequence length="455" mass="53160">MYFDSIHIDPQNFDEALQTLDTLHDSWFVNLDGLDIPLEVQYLLQLGEKFGLPINKYNKEKTLVEFIKQIESNIIVRHNNIINFVRNNFIPILNRLNNNFPSSNVTEKHILEWLSKTKKFINEHHNLLITNADKGNVTVFLDRNTYLSKMEDILSDRDTYEIIDRDPTKKLTQDLRALLVRWKGVKFIDDSTYRKLFMTDGNIPRAYGLIKIHKNGNPLRVIISSINSPLYYISLFLHNNIIQNSIPQASSYIKDSFHLVNKLNGIHFDLKYTLVSLDVVSFFTNIPHNLIDSINKRWDFGVSSRLPLLDSSVRSHFDDMIPQNSEKFWIGILHYKDSSGCVVFSEIAKFALRVLSLPFSNVFVERFSFMNAIKTKARNRMSIEILMTIMRVRIRFAQTNECCNQFVPNDRMYELFTSQMYVELKQVVTVYDDNEDGIDFDEALEIFPTEDDLIV</sequence>
<gene>
    <name evidence="1" type="ORF">ALC62_01155</name>
</gene>
<organism evidence="1 2">
    <name type="scientific">Cyphomyrmex costatus</name>
    <dbReference type="NCBI Taxonomy" id="456900"/>
    <lineage>
        <taxon>Eukaryota</taxon>
        <taxon>Metazoa</taxon>
        <taxon>Ecdysozoa</taxon>
        <taxon>Arthropoda</taxon>
        <taxon>Hexapoda</taxon>
        <taxon>Insecta</taxon>
        <taxon>Pterygota</taxon>
        <taxon>Neoptera</taxon>
        <taxon>Endopterygota</taxon>
        <taxon>Hymenoptera</taxon>
        <taxon>Apocrita</taxon>
        <taxon>Aculeata</taxon>
        <taxon>Formicoidea</taxon>
        <taxon>Formicidae</taxon>
        <taxon>Myrmicinae</taxon>
        <taxon>Cyphomyrmex</taxon>
    </lineage>
</organism>
<dbReference type="SUPFAM" id="SSF53098">
    <property type="entry name" value="Ribonuclease H-like"/>
    <property type="match status" value="1"/>
</dbReference>